<name>A0A2X3DGR5_9HELI</name>
<protein>
    <submittedName>
        <fullName evidence="1">Group 3 truncated hemoglobin ctb</fullName>
    </submittedName>
</protein>
<reference evidence="1 2" key="1">
    <citation type="submission" date="2018-06" db="EMBL/GenBank/DDBJ databases">
        <authorList>
            <consortium name="Pathogen Informatics"/>
            <person name="Doyle S."/>
        </authorList>
    </citation>
    <scope>NUCLEOTIDE SEQUENCE [LARGE SCALE GENOMIC DNA]</scope>
    <source>
        <strain evidence="1 2">NCTC13102</strain>
    </source>
</reference>
<gene>
    <name evidence="1" type="primary">ctb</name>
    <name evidence="1" type="ORF">NCTC13102_00181</name>
</gene>
<dbReference type="EMBL" id="UAWL01000006">
    <property type="protein sequence ID" value="SQB97450.1"/>
    <property type="molecule type" value="Genomic_DNA"/>
</dbReference>
<dbReference type="AlphaFoldDB" id="A0A2X3DGR5"/>
<evidence type="ECO:0000313" key="1">
    <source>
        <dbReference type="EMBL" id="SQB97450.1"/>
    </source>
</evidence>
<dbReference type="SUPFAM" id="SSF46458">
    <property type="entry name" value="Globin-like"/>
    <property type="match status" value="1"/>
</dbReference>
<dbReference type="InterPro" id="IPR012292">
    <property type="entry name" value="Globin/Proto"/>
</dbReference>
<organism evidence="1 2">
    <name type="scientific">Helicobacter fennelliae</name>
    <dbReference type="NCBI Taxonomy" id="215"/>
    <lineage>
        <taxon>Bacteria</taxon>
        <taxon>Pseudomonadati</taxon>
        <taxon>Campylobacterota</taxon>
        <taxon>Epsilonproteobacteria</taxon>
        <taxon>Campylobacterales</taxon>
        <taxon>Helicobacteraceae</taxon>
        <taxon>Helicobacter</taxon>
    </lineage>
</organism>
<dbReference type="CDD" id="cd08916">
    <property type="entry name" value="TrHb3_P"/>
    <property type="match status" value="1"/>
</dbReference>
<accession>A0A2X3DGR5</accession>
<dbReference type="Proteomes" id="UP000250166">
    <property type="component" value="Unassembled WGS sequence"/>
</dbReference>
<dbReference type="GO" id="GO:0020037">
    <property type="term" value="F:heme binding"/>
    <property type="evidence" value="ECO:0007669"/>
    <property type="project" value="InterPro"/>
</dbReference>
<dbReference type="GO" id="GO:0019825">
    <property type="term" value="F:oxygen binding"/>
    <property type="evidence" value="ECO:0007669"/>
    <property type="project" value="InterPro"/>
</dbReference>
<dbReference type="InterPro" id="IPR009050">
    <property type="entry name" value="Globin-like_sf"/>
</dbReference>
<sequence length="126" mass="14668">MKYETITKEGLDRLMDLFYGKVRKDPNLGPIFNGKIGTDEESWKAHKQKISSFWGGMFLGESDYHGAPLKAHLDLPPFPQEFFSIWLNLFSESCSQVFEQTPAQMLLFRAQAIAERFQKMLYEFPH</sequence>
<dbReference type="RefSeq" id="WP_023947671.1">
    <property type="nucleotide sequence ID" value="NZ_JAERIV010000005.1"/>
</dbReference>
<dbReference type="Gene3D" id="1.10.490.10">
    <property type="entry name" value="Globins"/>
    <property type="match status" value="1"/>
</dbReference>
<proteinExistence type="predicted"/>
<evidence type="ECO:0000313" key="2">
    <source>
        <dbReference type="Proteomes" id="UP000250166"/>
    </source>
</evidence>